<proteinExistence type="predicted"/>
<feature type="domain" description="Methyltransferase type 11" evidence="1">
    <location>
        <begin position="84"/>
        <end position="187"/>
    </location>
</feature>
<keyword evidence="2" id="KW-0808">Transferase</keyword>
<reference evidence="2" key="1">
    <citation type="journal article" date="2020" name="Stud. Mycol.">
        <title>101 Dothideomycetes genomes: a test case for predicting lifestyles and emergence of pathogens.</title>
        <authorList>
            <person name="Haridas S."/>
            <person name="Albert R."/>
            <person name="Binder M."/>
            <person name="Bloem J."/>
            <person name="Labutti K."/>
            <person name="Salamov A."/>
            <person name="Andreopoulos B."/>
            <person name="Baker S."/>
            <person name="Barry K."/>
            <person name="Bills G."/>
            <person name="Bluhm B."/>
            <person name="Cannon C."/>
            <person name="Castanera R."/>
            <person name="Culley D."/>
            <person name="Daum C."/>
            <person name="Ezra D."/>
            <person name="Gonzalez J."/>
            <person name="Henrissat B."/>
            <person name="Kuo A."/>
            <person name="Liang C."/>
            <person name="Lipzen A."/>
            <person name="Lutzoni F."/>
            <person name="Magnuson J."/>
            <person name="Mondo S."/>
            <person name="Nolan M."/>
            <person name="Ohm R."/>
            <person name="Pangilinan J."/>
            <person name="Park H.-J."/>
            <person name="Ramirez L."/>
            <person name="Alfaro M."/>
            <person name="Sun H."/>
            <person name="Tritt A."/>
            <person name="Yoshinaga Y."/>
            <person name="Zwiers L.-H."/>
            <person name="Turgeon B."/>
            <person name="Goodwin S."/>
            <person name="Spatafora J."/>
            <person name="Crous P."/>
            <person name="Grigoriev I."/>
        </authorList>
    </citation>
    <scope>NUCLEOTIDE SEQUENCE</scope>
    <source>
        <strain evidence="2">CBS 110217</strain>
    </source>
</reference>
<protein>
    <submittedName>
        <fullName evidence="2">Methyltransferase type 11</fullName>
    </submittedName>
</protein>
<evidence type="ECO:0000313" key="3">
    <source>
        <dbReference type="Proteomes" id="UP000799777"/>
    </source>
</evidence>
<dbReference type="PANTHER" id="PTHR45036">
    <property type="entry name" value="METHYLTRANSFERASE LIKE 7B"/>
    <property type="match status" value="1"/>
</dbReference>
<dbReference type="InterPro" id="IPR013216">
    <property type="entry name" value="Methyltransf_11"/>
</dbReference>
<dbReference type="Pfam" id="PF08241">
    <property type="entry name" value="Methyltransf_11"/>
    <property type="match status" value="1"/>
</dbReference>
<dbReference type="Gene3D" id="3.40.50.150">
    <property type="entry name" value="Vaccinia Virus protein VP39"/>
    <property type="match status" value="1"/>
</dbReference>
<name>A0A9P4LSA9_9PLEO</name>
<sequence length="258" mass="28104">MATQTRFSGLIGPLRLIWLSIKFHYIALKSGLHTDGLTTLLHPRRLHDVAVANMFIQTSPGFIAYENTTNVQDLVSSAAGTIIELGPGPGNQLQRFNPLLVDKIYGIEPSPHYAANLALKAKKVDLGGKYQVLSCGIEDASALSRARIMDESVDTILSIQVLCSVADINLVLGTVYKLLKPGGRFVFWEHVRSRDTVTAVAQACWNPTWHTLVGCQLGLDIKSGILAAGEWENAEEILVEDDGVSCLPRISGSLVKKR</sequence>
<dbReference type="Proteomes" id="UP000799777">
    <property type="component" value="Unassembled WGS sequence"/>
</dbReference>
<keyword evidence="2" id="KW-0489">Methyltransferase</keyword>
<keyword evidence="3" id="KW-1185">Reference proteome</keyword>
<evidence type="ECO:0000313" key="2">
    <source>
        <dbReference type="EMBL" id="KAF2036213.1"/>
    </source>
</evidence>
<dbReference type="OrthoDB" id="540004at2759"/>
<dbReference type="CDD" id="cd02440">
    <property type="entry name" value="AdoMet_MTases"/>
    <property type="match status" value="1"/>
</dbReference>
<comment type="caution">
    <text evidence="2">The sequence shown here is derived from an EMBL/GenBank/DDBJ whole genome shotgun (WGS) entry which is preliminary data.</text>
</comment>
<dbReference type="PANTHER" id="PTHR45036:SF1">
    <property type="entry name" value="METHYLTRANSFERASE LIKE 7A"/>
    <property type="match status" value="1"/>
</dbReference>
<evidence type="ECO:0000259" key="1">
    <source>
        <dbReference type="Pfam" id="PF08241"/>
    </source>
</evidence>
<dbReference type="GO" id="GO:0032259">
    <property type="term" value="P:methylation"/>
    <property type="evidence" value="ECO:0007669"/>
    <property type="project" value="UniProtKB-KW"/>
</dbReference>
<organism evidence="2 3">
    <name type="scientific">Setomelanomma holmii</name>
    <dbReference type="NCBI Taxonomy" id="210430"/>
    <lineage>
        <taxon>Eukaryota</taxon>
        <taxon>Fungi</taxon>
        <taxon>Dikarya</taxon>
        <taxon>Ascomycota</taxon>
        <taxon>Pezizomycotina</taxon>
        <taxon>Dothideomycetes</taxon>
        <taxon>Pleosporomycetidae</taxon>
        <taxon>Pleosporales</taxon>
        <taxon>Pleosporineae</taxon>
        <taxon>Phaeosphaeriaceae</taxon>
        <taxon>Setomelanomma</taxon>
    </lineage>
</organism>
<dbReference type="InterPro" id="IPR052356">
    <property type="entry name" value="Thiol_S-MT"/>
</dbReference>
<accession>A0A9P4LSA9</accession>
<gene>
    <name evidence="2" type="ORF">EK21DRAFT_52486</name>
</gene>
<dbReference type="SUPFAM" id="SSF53335">
    <property type="entry name" value="S-adenosyl-L-methionine-dependent methyltransferases"/>
    <property type="match status" value="1"/>
</dbReference>
<dbReference type="AlphaFoldDB" id="A0A9P4LSA9"/>
<dbReference type="GO" id="GO:0008757">
    <property type="term" value="F:S-adenosylmethionine-dependent methyltransferase activity"/>
    <property type="evidence" value="ECO:0007669"/>
    <property type="project" value="InterPro"/>
</dbReference>
<dbReference type="InterPro" id="IPR029063">
    <property type="entry name" value="SAM-dependent_MTases_sf"/>
</dbReference>
<dbReference type="EMBL" id="ML978155">
    <property type="protein sequence ID" value="KAF2036213.1"/>
    <property type="molecule type" value="Genomic_DNA"/>
</dbReference>